<evidence type="ECO:0000313" key="3">
    <source>
        <dbReference type="EMBL" id="OGE56624.1"/>
    </source>
</evidence>
<evidence type="ECO:0000256" key="1">
    <source>
        <dbReference type="SAM" id="MobiDB-lite"/>
    </source>
</evidence>
<evidence type="ECO:0000259" key="2">
    <source>
        <dbReference type="PROSITE" id="PS50888"/>
    </source>
</evidence>
<gene>
    <name evidence="3" type="ORF">PENARI_c003G05723</name>
</gene>
<proteinExistence type="predicted"/>
<dbReference type="InterPro" id="IPR011598">
    <property type="entry name" value="bHLH_dom"/>
</dbReference>
<dbReference type="SMART" id="SM00353">
    <property type="entry name" value="HLH"/>
    <property type="match status" value="1"/>
</dbReference>
<dbReference type="InterPro" id="IPR036638">
    <property type="entry name" value="HLH_DNA-bd_sf"/>
</dbReference>
<dbReference type="AlphaFoldDB" id="A0A1F5LTU1"/>
<dbReference type="RefSeq" id="XP_022492052.1">
    <property type="nucleotide sequence ID" value="XM_022628396.1"/>
</dbReference>
<sequence>MACNRSNEIPNLSMDEGTYLSQQLNLSPQSRPVDFFKPDPLAANWTYDSAIDLFALNPNDMESVPFDFADSLNDLDSKDLFVDPFAASPEISGFSMPMPEDNASLSSVCLTTSQPILYHKADLFKELDSDDQTWPSNAARPSTDSTAFETQSPNQSCDPTYQSQPQKSRTSTRWSSSPNIKEEAETSQSSKPTPTSSRKTRSFSRDSNRSSGSQDPQMRNAAKRAAHNIIEKRYRTNMNAKFVSLEQAISPAGVQKHTPKAGAGSLKKSEILSNALSYIDSIQQENQALHKELAMLKQNMLPGGMWRHPKHPRA</sequence>
<dbReference type="GO" id="GO:0046983">
    <property type="term" value="F:protein dimerization activity"/>
    <property type="evidence" value="ECO:0007669"/>
    <property type="project" value="InterPro"/>
</dbReference>
<dbReference type="Gene3D" id="4.10.280.10">
    <property type="entry name" value="Helix-loop-helix DNA-binding domain"/>
    <property type="match status" value="1"/>
</dbReference>
<name>A0A1F5LTU1_PENAI</name>
<dbReference type="PANTHER" id="PTHR47336">
    <property type="entry name" value="TRANSCRIPTION FACTOR HMS1-RELATED"/>
    <property type="match status" value="1"/>
</dbReference>
<protein>
    <recommendedName>
        <fullName evidence="2">BHLH domain-containing protein</fullName>
    </recommendedName>
</protein>
<feature type="domain" description="BHLH" evidence="2">
    <location>
        <begin position="222"/>
        <end position="282"/>
    </location>
</feature>
<dbReference type="InterPro" id="IPR052099">
    <property type="entry name" value="Regulatory_TF_Diverse"/>
</dbReference>
<dbReference type="PANTHER" id="PTHR47336:SF4">
    <property type="entry name" value="BHLH TRANSCRIPTION FACTOR (EUROFUNG)"/>
    <property type="match status" value="1"/>
</dbReference>
<organism evidence="3 4">
    <name type="scientific">Penicillium arizonense</name>
    <dbReference type="NCBI Taxonomy" id="1835702"/>
    <lineage>
        <taxon>Eukaryota</taxon>
        <taxon>Fungi</taxon>
        <taxon>Dikarya</taxon>
        <taxon>Ascomycota</taxon>
        <taxon>Pezizomycotina</taxon>
        <taxon>Eurotiomycetes</taxon>
        <taxon>Eurotiomycetidae</taxon>
        <taxon>Eurotiales</taxon>
        <taxon>Aspergillaceae</taxon>
        <taxon>Penicillium</taxon>
    </lineage>
</organism>
<feature type="compositionally biased region" description="Low complexity" evidence="1">
    <location>
        <begin position="186"/>
        <end position="197"/>
    </location>
</feature>
<comment type="caution">
    <text evidence="3">The sequence shown here is derived from an EMBL/GenBank/DDBJ whole genome shotgun (WGS) entry which is preliminary data.</text>
</comment>
<dbReference type="SUPFAM" id="SSF47459">
    <property type="entry name" value="HLH, helix-loop-helix DNA-binding domain"/>
    <property type="match status" value="1"/>
</dbReference>
<feature type="region of interest" description="Disordered" evidence="1">
    <location>
        <begin position="132"/>
        <end position="224"/>
    </location>
</feature>
<reference evidence="3 4" key="1">
    <citation type="journal article" date="2016" name="Sci. Rep.">
        <title>Penicillium arizonense, a new, genome sequenced fungal species, reveals a high chemical diversity in secreted metabolites.</title>
        <authorList>
            <person name="Grijseels S."/>
            <person name="Nielsen J.C."/>
            <person name="Randelovic M."/>
            <person name="Nielsen J."/>
            <person name="Nielsen K.F."/>
            <person name="Workman M."/>
            <person name="Frisvad J.C."/>
        </authorList>
    </citation>
    <scope>NUCLEOTIDE SEQUENCE [LARGE SCALE GENOMIC DNA]</scope>
    <source>
        <strain evidence="3 4">CBS 141311</strain>
    </source>
</reference>
<dbReference type="GeneID" id="34573130"/>
<evidence type="ECO:0000313" key="4">
    <source>
        <dbReference type="Proteomes" id="UP000177622"/>
    </source>
</evidence>
<feature type="compositionally biased region" description="Polar residues" evidence="1">
    <location>
        <begin position="132"/>
        <end position="179"/>
    </location>
</feature>
<dbReference type="STRING" id="1835702.A0A1F5LTU1"/>
<dbReference type="Pfam" id="PF00010">
    <property type="entry name" value="HLH"/>
    <property type="match status" value="1"/>
</dbReference>
<dbReference type="PROSITE" id="PS50888">
    <property type="entry name" value="BHLH"/>
    <property type="match status" value="1"/>
</dbReference>
<dbReference type="EMBL" id="LXJU01000003">
    <property type="protein sequence ID" value="OGE56624.1"/>
    <property type="molecule type" value="Genomic_DNA"/>
</dbReference>
<keyword evidence="4" id="KW-1185">Reference proteome</keyword>
<dbReference type="Proteomes" id="UP000177622">
    <property type="component" value="Unassembled WGS sequence"/>
</dbReference>
<accession>A0A1F5LTU1</accession>
<dbReference type="OrthoDB" id="2133190at2759"/>